<dbReference type="EMBL" id="BMIQ01000001">
    <property type="protein sequence ID" value="GGD93273.1"/>
    <property type="molecule type" value="Genomic_DNA"/>
</dbReference>
<keyword evidence="2" id="KW-1185">Reference proteome</keyword>
<comment type="caution">
    <text evidence="1">The sequence shown here is derived from an EMBL/GenBank/DDBJ whole genome shotgun (WGS) entry which is preliminary data.</text>
</comment>
<sequence length="144" mass="16836">MDVVENFHDWTASEWIRRIPLDIEDDRVSLWDLLGIAGGLGLDTATRVEFISHCLRSLLDAGAVPVEPTMWAWPPFRRTDRFGTKRDEIVENVIADWQARGGGDLEWGEYPFTFPENFEIQDNAEWRCVNEARLRRLFPELDWD</sequence>
<proteinExistence type="predicted"/>
<protein>
    <submittedName>
        <fullName evidence="1">Uncharacterized protein</fullName>
    </submittedName>
</protein>
<reference evidence="1" key="1">
    <citation type="journal article" date="2014" name="Int. J. Syst. Evol. Microbiol.">
        <title>Complete genome sequence of Corynebacterium casei LMG S-19264T (=DSM 44701T), isolated from a smear-ripened cheese.</title>
        <authorList>
            <consortium name="US DOE Joint Genome Institute (JGI-PGF)"/>
            <person name="Walter F."/>
            <person name="Albersmeier A."/>
            <person name="Kalinowski J."/>
            <person name="Ruckert C."/>
        </authorList>
    </citation>
    <scope>NUCLEOTIDE SEQUENCE</scope>
    <source>
        <strain evidence="1">CGMCC 1.15367</strain>
    </source>
</reference>
<dbReference type="RefSeq" id="WP_188907082.1">
    <property type="nucleotide sequence ID" value="NZ_BMIQ01000001.1"/>
</dbReference>
<organism evidence="1 2">
    <name type="scientific">Aureimonas endophytica</name>
    <dbReference type="NCBI Taxonomy" id="2027858"/>
    <lineage>
        <taxon>Bacteria</taxon>
        <taxon>Pseudomonadati</taxon>
        <taxon>Pseudomonadota</taxon>
        <taxon>Alphaproteobacteria</taxon>
        <taxon>Hyphomicrobiales</taxon>
        <taxon>Aurantimonadaceae</taxon>
        <taxon>Aureimonas</taxon>
    </lineage>
</organism>
<dbReference type="AlphaFoldDB" id="A0A916ZFZ2"/>
<gene>
    <name evidence="1" type="ORF">GCM10011390_10060</name>
</gene>
<reference evidence="1" key="2">
    <citation type="submission" date="2020-09" db="EMBL/GenBank/DDBJ databases">
        <authorList>
            <person name="Sun Q."/>
            <person name="Zhou Y."/>
        </authorList>
    </citation>
    <scope>NUCLEOTIDE SEQUENCE</scope>
    <source>
        <strain evidence="1">CGMCC 1.15367</strain>
    </source>
</reference>
<dbReference type="Proteomes" id="UP000644699">
    <property type="component" value="Unassembled WGS sequence"/>
</dbReference>
<name>A0A916ZFZ2_9HYPH</name>
<evidence type="ECO:0000313" key="1">
    <source>
        <dbReference type="EMBL" id="GGD93273.1"/>
    </source>
</evidence>
<accession>A0A916ZFZ2</accession>
<evidence type="ECO:0000313" key="2">
    <source>
        <dbReference type="Proteomes" id="UP000644699"/>
    </source>
</evidence>